<dbReference type="SUPFAM" id="SSF46785">
    <property type="entry name" value="Winged helix' DNA-binding domain"/>
    <property type="match status" value="1"/>
</dbReference>
<dbReference type="PIRSF" id="PIRSF019455">
    <property type="entry name" value="CopR_AtkY"/>
    <property type="match status" value="1"/>
</dbReference>
<dbReference type="Gene3D" id="1.10.4040.10">
    <property type="entry name" value="Penicillinase repressor domain"/>
    <property type="match status" value="1"/>
</dbReference>
<keyword evidence="3" id="KW-0238">DNA-binding</keyword>
<dbReference type="Proteomes" id="UP000295706">
    <property type="component" value="Unassembled WGS sequence"/>
</dbReference>
<keyword evidence="6" id="KW-1185">Reference proteome</keyword>
<evidence type="ECO:0000256" key="3">
    <source>
        <dbReference type="ARBA" id="ARBA00023125"/>
    </source>
</evidence>
<keyword evidence="4" id="KW-0804">Transcription</keyword>
<reference evidence="5 6" key="1">
    <citation type="submission" date="2019-02" db="EMBL/GenBank/DDBJ databases">
        <title>Arundinibacter roseus gen. nov., sp. nov., a new member of the family Cytophagaceae.</title>
        <authorList>
            <person name="Szuroczki S."/>
            <person name="Khayer B."/>
            <person name="Sproer C."/>
            <person name="Toumi M."/>
            <person name="Szabo A."/>
            <person name="Felfoldi T."/>
            <person name="Schumann P."/>
            <person name="Toth E."/>
        </authorList>
    </citation>
    <scope>NUCLEOTIDE SEQUENCE [LARGE SCALE GENOMIC DNA]</scope>
    <source>
        <strain evidence="5 6">DMA-k-7a</strain>
    </source>
</reference>
<evidence type="ECO:0000313" key="5">
    <source>
        <dbReference type="EMBL" id="TDB67398.1"/>
    </source>
</evidence>
<keyword evidence="2" id="KW-0805">Transcription regulation</keyword>
<comment type="similarity">
    <text evidence="1">Belongs to the BlaI transcriptional regulatory family.</text>
</comment>
<dbReference type="Gene3D" id="1.10.10.10">
    <property type="entry name" value="Winged helix-like DNA-binding domain superfamily/Winged helix DNA-binding domain"/>
    <property type="match status" value="1"/>
</dbReference>
<dbReference type="InterPro" id="IPR005650">
    <property type="entry name" value="BlaI_family"/>
</dbReference>
<evidence type="ECO:0000313" key="6">
    <source>
        <dbReference type="Proteomes" id="UP000295706"/>
    </source>
</evidence>
<gene>
    <name evidence="5" type="ORF">EZE20_05475</name>
</gene>
<dbReference type="InterPro" id="IPR036390">
    <property type="entry name" value="WH_DNA-bd_sf"/>
</dbReference>
<dbReference type="RefSeq" id="WP_132115340.1">
    <property type="nucleotide sequence ID" value="NZ_SMJU01000003.1"/>
</dbReference>
<dbReference type="AlphaFoldDB" id="A0A4R4KHA5"/>
<dbReference type="EMBL" id="SMJU01000003">
    <property type="protein sequence ID" value="TDB67398.1"/>
    <property type="molecule type" value="Genomic_DNA"/>
</dbReference>
<dbReference type="InterPro" id="IPR036388">
    <property type="entry name" value="WH-like_DNA-bd_sf"/>
</dbReference>
<dbReference type="GO" id="GO:0003677">
    <property type="term" value="F:DNA binding"/>
    <property type="evidence" value="ECO:0007669"/>
    <property type="project" value="UniProtKB-KW"/>
</dbReference>
<name>A0A4R4KHA5_9BACT</name>
<accession>A0A4R4KHA5</accession>
<sequence>MEIRSLTKAEAEIMKILWQLKKGFIKDILAKMEDPKPAYTTVATFLKILEKKQVVSHRTYGNSHEFYPLISEEDYRKHEVDQLMENYFDNSVANLVSFFVKEKGLDEQDFNALTDYVEKNKKTN</sequence>
<evidence type="ECO:0000256" key="2">
    <source>
        <dbReference type="ARBA" id="ARBA00023015"/>
    </source>
</evidence>
<proteinExistence type="inferred from homology"/>
<comment type="caution">
    <text evidence="5">The sequence shown here is derived from an EMBL/GenBank/DDBJ whole genome shotgun (WGS) entry which is preliminary data.</text>
</comment>
<dbReference type="OrthoDB" id="1098508at2"/>
<organism evidence="5 6">
    <name type="scientific">Arundinibacter roseus</name>
    <dbReference type="NCBI Taxonomy" id="2070510"/>
    <lineage>
        <taxon>Bacteria</taxon>
        <taxon>Pseudomonadati</taxon>
        <taxon>Bacteroidota</taxon>
        <taxon>Cytophagia</taxon>
        <taxon>Cytophagales</taxon>
        <taxon>Spirosomataceae</taxon>
        <taxon>Arundinibacter</taxon>
    </lineage>
</organism>
<dbReference type="GO" id="GO:0045892">
    <property type="term" value="P:negative regulation of DNA-templated transcription"/>
    <property type="evidence" value="ECO:0007669"/>
    <property type="project" value="InterPro"/>
</dbReference>
<protein>
    <submittedName>
        <fullName evidence="5">BlaI/MecI/CopY family transcriptional regulator</fullName>
    </submittedName>
</protein>
<evidence type="ECO:0000256" key="1">
    <source>
        <dbReference type="ARBA" id="ARBA00011046"/>
    </source>
</evidence>
<dbReference type="Pfam" id="PF03965">
    <property type="entry name" value="Penicillinase_R"/>
    <property type="match status" value="1"/>
</dbReference>
<evidence type="ECO:0000256" key="4">
    <source>
        <dbReference type="ARBA" id="ARBA00023163"/>
    </source>
</evidence>